<feature type="transmembrane region" description="Helical" evidence="19">
    <location>
        <begin position="115"/>
        <end position="135"/>
    </location>
</feature>
<evidence type="ECO:0000256" key="19">
    <source>
        <dbReference type="HAMAP-Rule" id="MF_00719"/>
    </source>
</evidence>
<evidence type="ECO:0000256" key="3">
    <source>
        <dbReference type="ARBA" id="ARBA00004663"/>
    </source>
</evidence>
<dbReference type="HAMAP" id="MF_00719">
    <property type="entry name" value="CobS"/>
    <property type="match status" value="1"/>
</dbReference>
<evidence type="ECO:0000256" key="11">
    <source>
        <dbReference type="ARBA" id="ARBA00022842"/>
    </source>
</evidence>
<organism evidence="20 21">
    <name type="scientific">Paenibacillus thailandensis</name>
    <dbReference type="NCBI Taxonomy" id="393250"/>
    <lineage>
        <taxon>Bacteria</taxon>
        <taxon>Bacillati</taxon>
        <taxon>Bacillota</taxon>
        <taxon>Bacilli</taxon>
        <taxon>Bacillales</taxon>
        <taxon>Paenibacillaceae</taxon>
        <taxon>Paenibacillus</taxon>
    </lineage>
</organism>
<dbReference type="PANTHER" id="PTHR34148">
    <property type="entry name" value="ADENOSYLCOBINAMIDE-GDP RIBAZOLETRANSFERASE"/>
    <property type="match status" value="1"/>
</dbReference>
<feature type="transmembrane region" description="Helical" evidence="19">
    <location>
        <begin position="71"/>
        <end position="94"/>
    </location>
</feature>
<evidence type="ECO:0000256" key="17">
    <source>
        <dbReference type="ARBA" id="ARBA00048623"/>
    </source>
</evidence>
<proteinExistence type="inferred from homology"/>
<keyword evidence="11 19" id="KW-0460">Magnesium</keyword>
<feature type="transmembrane region" description="Helical" evidence="19">
    <location>
        <begin position="147"/>
        <end position="170"/>
    </location>
</feature>
<evidence type="ECO:0000256" key="8">
    <source>
        <dbReference type="ARBA" id="ARBA00022573"/>
    </source>
</evidence>
<dbReference type="NCBIfam" id="TIGR00317">
    <property type="entry name" value="cobS"/>
    <property type="match status" value="1"/>
</dbReference>
<dbReference type="PANTHER" id="PTHR34148:SF1">
    <property type="entry name" value="ADENOSYLCOBINAMIDE-GDP RIBAZOLETRANSFERASE"/>
    <property type="match status" value="1"/>
</dbReference>
<dbReference type="EMBL" id="JBHUMY010000027">
    <property type="protein sequence ID" value="MFD2662373.1"/>
    <property type="molecule type" value="Genomic_DNA"/>
</dbReference>
<evidence type="ECO:0000256" key="7">
    <source>
        <dbReference type="ARBA" id="ARBA00022475"/>
    </source>
</evidence>
<protein>
    <recommendedName>
        <fullName evidence="6 19">Adenosylcobinamide-GDP ribazoletransferase</fullName>
        <ecNumber evidence="5 19">2.7.8.26</ecNumber>
    </recommendedName>
    <alternativeName>
        <fullName evidence="16 19">Cobalamin synthase</fullName>
    </alternativeName>
    <alternativeName>
        <fullName evidence="15 19">Cobalamin-5'-phosphate synthase</fullName>
    </alternativeName>
</protein>
<evidence type="ECO:0000256" key="10">
    <source>
        <dbReference type="ARBA" id="ARBA00022692"/>
    </source>
</evidence>
<keyword evidence="7 19" id="KW-1003">Cell membrane</keyword>
<evidence type="ECO:0000256" key="5">
    <source>
        <dbReference type="ARBA" id="ARBA00013200"/>
    </source>
</evidence>
<accession>A0ABW5R171</accession>
<evidence type="ECO:0000256" key="14">
    <source>
        <dbReference type="ARBA" id="ARBA00025228"/>
    </source>
</evidence>
<dbReference type="RefSeq" id="WP_379276564.1">
    <property type="nucleotide sequence ID" value="NZ_JBHUGT010000021.1"/>
</dbReference>
<feature type="transmembrane region" description="Helical" evidence="19">
    <location>
        <begin position="40"/>
        <end position="65"/>
    </location>
</feature>
<evidence type="ECO:0000256" key="6">
    <source>
        <dbReference type="ARBA" id="ARBA00015850"/>
    </source>
</evidence>
<comment type="caution">
    <text evidence="20">The sequence shown here is derived from an EMBL/GenBank/DDBJ whole genome shotgun (WGS) entry which is preliminary data.</text>
</comment>
<evidence type="ECO:0000256" key="1">
    <source>
        <dbReference type="ARBA" id="ARBA00001946"/>
    </source>
</evidence>
<evidence type="ECO:0000256" key="4">
    <source>
        <dbReference type="ARBA" id="ARBA00010561"/>
    </source>
</evidence>
<evidence type="ECO:0000313" key="20">
    <source>
        <dbReference type="EMBL" id="MFD2662373.1"/>
    </source>
</evidence>
<evidence type="ECO:0000256" key="18">
    <source>
        <dbReference type="ARBA" id="ARBA00049504"/>
    </source>
</evidence>
<evidence type="ECO:0000256" key="13">
    <source>
        <dbReference type="ARBA" id="ARBA00023136"/>
    </source>
</evidence>
<feature type="transmembrane region" description="Helical" evidence="19">
    <location>
        <begin position="250"/>
        <end position="271"/>
    </location>
</feature>
<comment type="pathway">
    <text evidence="3 19">Cofactor biosynthesis; adenosylcobalamin biosynthesis; adenosylcobalamin from cob(II)yrinate a,c-diamide: step 7/7.</text>
</comment>
<feature type="transmembrane region" description="Helical" evidence="19">
    <location>
        <begin position="191"/>
        <end position="212"/>
    </location>
</feature>
<comment type="cofactor">
    <cofactor evidence="1 19">
        <name>Mg(2+)</name>
        <dbReference type="ChEBI" id="CHEBI:18420"/>
    </cofactor>
</comment>
<dbReference type="GO" id="GO:0051073">
    <property type="term" value="F:adenosylcobinamide-GDP ribazoletransferase activity"/>
    <property type="evidence" value="ECO:0007669"/>
    <property type="project" value="UniProtKB-EC"/>
</dbReference>
<keyword evidence="8 19" id="KW-0169">Cobalamin biosynthesis</keyword>
<comment type="subcellular location">
    <subcellularLocation>
        <location evidence="2 19">Cell membrane</location>
        <topology evidence="2 19">Multi-pass membrane protein</topology>
    </subcellularLocation>
</comment>
<gene>
    <name evidence="19 20" type="primary">cobS</name>
    <name evidence="20" type="ORF">ACFSW5_19130</name>
</gene>
<keyword evidence="13 19" id="KW-0472">Membrane</keyword>
<evidence type="ECO:0000256" key="2">
    <source>
        <dbReference type="ARBA" id="ARBA00004651"/>
    </source>
</evidence>
<comment type="catalytic activity">
    <reaction evidence="17 19">
        <text>alpha-ribazole + adenosylcob(III)inamide-GDP = adenosylcob(III)alamin + GMP + H(+)</text>
        <dbReference type="Rhea" id="RHEA:16049"/>
        <dbReference type="ChEBI" id="CHEBI:10329"/>
        <dbReference type="ChEBI" id="CHEBI:15378"/>
        <dbReference type="ChEBI" id="CHEBI:18408"/>
        <dbReference type="ChEBI" id="CHEBI:58115"/>
        <dbReference type="ChEBI" id="CHEBI:60487"/>
        <dbReference type="EC" id="2.7.8.26"/>
    </reaction>
</comment>
<comment type="similarity">
    <text evidence="4 19">Belongs to the CobS family.</text>
</comment>
<name>A0ABW5R171_9BACL</name>
<feature type="transmembrane region" description="Helical" evidence="19">
    <location>
        <begin position="218"/>
        <end position="238"/>
    </location>
</feature>
<comment type="function">
    <text evidence="14 19">Joins adenosylcobinamide-GDP and alpha-ribazole to generate adenosylcobalamin (Ado-cobalamin). Also synthesizes adenosylcobalamin 5'-phosphate from adenosylcobinamide-GDP and alpha-ribazole 5'-phosphate.</text>
</comment>
<dbReference type="Proteomes" id="UP001597493">
    <property type="component" value="Unassembled WGS sequence"/>
</dbReference>
<evidence type="ECO:0000256" key="9">
    <source>
        <dbReference type="ARBA" id="ARBA00022679"/>
    </source>
</evidence>
<reference evidence="21" key="1">
    <citation type="journal article" date="2019" name="Int. J. Syst. Evol. Microbiol.">
        <title>The Global Catalogue of Microorganisms (GCM) 10K type strain sequencing project: providing services to taxonomists for standard genome sequencing and annotation.</title>
        <authorList>
            <consortium name="The Broad Institute Genomics Platform"/>
            <consortium name="The Broad Institute Genome Sequencing Center for Infectious Disease"/>
            <person name="Wu L."/>
            <person name="Ma J."/>
        </authorList>
    </citation>
    <scope>NUCLEOTIDE SEQUENCE [LARGE SCALE GENOMIC DNA]</scope>
    <source>
        <strain evidence="21">TISTR 1827</strain>
    </source>
</reference>
<evidence type="ECO:0000256" key="15">
    <source>
        <dbReference type="ARBA" id="ARBA00032605"/>
    </source>
</evidence>
<dbReference type="EC" id="2.7.8.26" evidence="5 19"/>
<keyword evidence="12 19" id="KW-1133">Transmembrane helix</keyword>
<keyword evidence="9 19" id="KW-0808">Transferase</keyword>
<keyword evidence="21" id="KW-1185">Reference proteome</keyword>
<dbReference type="InterPro" id="IPR003805">
    <property type="entry name" value="CobS"/>
</dbReference>
<evidence type="ECO:0000256" key="12">
    <source>
        <dbReference type="ARBA" id="ARBA00022989"/>
    </source>
</evidence>
<evidence type="ECO:0000313" key="21">
    <source>
        <dbReference type="Proteomes" id="UP001597493"/>
    </source>
</evidence>
<dbReference type="Pfam" id="PF02654">
    <property type="entry name" value="CobS"/>
    <property type="match status" value="1"/>
</dbReference>
<evidence type="ECO:0000256" key="16">
    <source>
        <dbReference type="ARBA" id="ARBA00032853"/>
    </source>
</evidence>
<comment type="catalytic activity">
    <reaction evidence="18 19">
        <text>alpha-ribazole 5'-phosphate + adenosylcob(III)inamide-GDP = adenosylcob(III)alamin 5'-phosphate + GMP + H(+)</text>
        <dbReference type="Rhea" id="RHEA:23560"/>
        <dbReference type="ChEBI" id="CHEBI:15378"/>
        <dbReference type="ChEBI" id="CHEBI:57918"/>
        <dbReference type="ChEBI" id="CHEBI:58115"/>
        <dbReference type="ChEBI" id="CHEBI:60487"/>
        <dbReference type="ChEBI" id="CHEBI:60493"/>
        <dbReference type="EC" id="2.7.8.26"/>
    </reaction>
</comment>
<keyword evidence="10 19" id="KW-0812">Transmembrane</keyword>
<sequence>MANRNVKGHVQSLIAAVQFLTRIPVPLTVPFEERTLARSVIYFPAAGALIGIVSACGLGLFAWLLPPLAAAVVALALWIALSGGLHVDGWMDTADGVLSHRSRERMLEIMKDSRVGAMGVIAGVLLLLFKFALLAELAEAVPSRPSMLVWLVVCPIWSRWWMGAAIALYPNARQGQGMGAMFHGVRWRHPAAAFAAAFLLTAAALNAVGYSLPEAAGAAALFAAISALTGLAGASWLARKLGGLTGDTYGALNEGVEVAFLAAVIVVWRLMEQA</sequence>